<organism evidence="2 3">
    <name type="scientific">Actinomadura logoneensis</name>
    <dbReference type="NCBI Taxonomy" id="2293572"/>
    <lineage>
        <taxon>Bacteria</taxon>
        <taxon>Bacillati</taxon>
        <taxon>Actinomycetota</taxon>
        <taxon>Actinomycetes</taxon>
        <taxon>Streptosporangiales</taxon>
        <taxon>Thermomonosporaceae</taxon>
        <taxon>Actinomadura</taxon>
    </lineage>
</organism>
<gene>
    <name evidence="2" type="ORF">DZF91_24575</name>
</gene>
<dbReference type="RefSeq" id="WP_147341352.1">
    <property type="nucleotide sequence ID" value="NZ_QURH01000602.1"/>
</dbReference>
<evidence type="ECO:0000313" key="3">
    <source>
        <dbReference type="Proteomes" id="UP000261811"/>
    </source>
</evidence>
<dbReference type="InterPro" id="IPR011009">
    <property type="entry name" value="Kinase-like_dom_sf"/>
</dbReference>
<dbReference type="Pfam" id="PF01636">
    <property type="entry name" value="APH"/>
    <property type="match status" value="1"/>
</dbReference>
<proteinExistence type="predicted"/>
<feature type="domain" description="Aminoglycoside phosphotransferase" evidence="1">
    <location>
        <begin position="6"/>
        <end position="172"/>
    </location>
</feature>
<dbReference type="Gene3D" id="3.90.1200.10">
    <property type="match status" value="1"/>
</dbReference>
<name>A0A372JGA6_9ACTN</name>
<dbReference type="Proteomes" id="UP000261811">
    <property type="component" value="Unassembled WGS sequence"/>
</dbReference>
<protein>
    <recommendedName>
        <fullName evidence="1">Aminoglycoside phosphotransferase domain-containing protein</fullName>
    </recommendedName>
</protein>
<reference evidence="2 3" key="1">
    <citation type="submission" date="2018-08" db="EMBL/GenBank/DDBJ databases">
        <title>Actinomadura jelena sp. nov., a novel Actinomycete isolated from soil in Chad.</title>
        <authorList>
            <person name="Shi L."/>
        </authorList>
    </citation>
    <scope>NUCLEOTIDE SEQUENCE [LARGE SCALE GENOMIC DNA]</scope>
    <source>
        <strain evidence="2 3">NEAU-G17</strain>
    </source>
</reference>
<dbReference type="AlphaFoldDB" id="A0A372JGA6"/>
<dbReference type="OrthoDB" id="3787729at2"/>
<comment type="caution">
    <text evidence="2">The sequence shown here is derived from an EMBL/GenBank/DDBJ whole genome shotgun (WGS) entry which is preliminary data.</text>
</comment>
<evidence type="ECO:0000259" key="1">
    <source>
        <dbReference type="Pfam" id="PF01636"/>
    </source>
</evidence>
<evidence type="ECO:0000313" key="2">
    <source>
        <dbReference type="EMBL" id="RFU39027.1"/>
    </source>
</evidence>
<accession>A0A372JGA6</accession>
<dbReference type="EMBL" id="QURH01000602">
    <property type="protein sequence ID" value="RFU39027.1"/>
    <property type="molecule type" value="Genomic_DNA"/>
</dbReference>
<dbReference type="SUPFAM" id="SSF56112">
    <property type="entry name" value="Protein kinase-like (PK-like)"/>
    <property type="match status" value="1"/>
</dbReference>
<sequence length="252" mass="27257">DWFTQPRPASGQAAGAGAGAAAGAGVGAAGGDFAAEAERLGEATATVHRDLAEAFGTAEVPAARVRAMAERMRDQLDQVRATVPEIEPFAKVIGAAFTELAEWDGPLAVQRVHGDYHLGQVMRTDTGWVLLDFEGEPARSPEERREPSHPLRDVAGMLRSFEYAARFLHAAGPHTPPEAERELEERARAWVARNRAAFRHGYAAAGGPDPAAHETLLRALEFDKAVYEVRYEAANRPAWLPVPLRSLAHLTE</sequence>
<feature type="non-terminal residue" evidence="2">
    <location>
        <position position="1"/>
    </location>
</feature>
<keyword evidence="3" id="KW-1185">Reference proteome</keyword>
<dbReference type="InterPro" id="IPR002575">
    <property type="entry name" value="Aminoglycoside_PTrfase"/>
</dbReference>